<evidence type="ECO:0000259" key="8">
    <source>
        <dbReference type="PROSITE" id="PS50041"/>
    </source>
</evidence>
<evidence type="ECO:0000256" key="4">
    <source>
        <dbReference type="ARBA" id="ARBA00023136"/>
    </source>
</evidence>
<dbReference type="PhylomeDB" id="B3S7C8"/>
<dbReference type="CDD" id="cd00037">
    <property type="entry name" value="CLECT"/>
    <property type="match status" value="1"/>
</dbReference>
<dbReference type="PRINTS" id="PR00249">
    <property type="entry name" value="GPCRSECRETIN"/>
</dbReference>
<accession>B3S7C8</accession>
<dbReference type="AlphaFoldDB" id="B3S7C8"/>
<feature type="region of interest" description="Disordered" evidence="6">
    <location>
        <begin position="466"/>
        <end position="533"/>
    </location>
</feature>
<dbReference type="GO" id="GO:0004930">
    <property type="term" value="F:G protein-coupled receptor activity"/>
    <property type="evidence" value="ECO:0007669"/>
    <property type="project" value="InterPro"/>
</dbReference>
<dbReference type="SUPFAM" id="SSF81321">
    <property type="entry name" value="Family A G protein-coupled receptor-like"/>
    <property type="match status" value="1"/>
</dbReference>
<dbReference type="InterPro" id="IPR057244">
    <property type="entry name" value="GAIN_B"/>
</dbReference>
<evidence type="ECO:0000256" key="3">
    <source>
        <dbReference type="ARBA" id="ARBA00022989"/>
    </source>
</evidence>
<dbReference type="SMART" id="SM00034">
    <property type="entry name" value="CLECT"/>
    <property type="match status" value="1"/>
</dbReference>
<proteinExistence type="predicted"/>
<dbReference type="PROSITE" id="PS00615">
    <property type="entry name" value="C_TYPE_LECTIN_1"/>
    <property type="match status" value="1"/>
</dbReference>
<dbReference type="InParanoid" id="B3S7C8"/>
<keyword evidence="3 7" id="KW-1133">Transmembrane helix</keyword>
<gene>
    <name evidence="11" type="ORF">TRIADDRAFT_60120</name>
</gene>
<keyword evidence="2 7" id="KW-0812">Transmembrane</keyword>
<name>B3S7C8_TRIAD</name>
<dbReference type="InterPro" id="IPR000203">
    <property type="entry name" value="GPS"/>
</dbReference>
<dbReference type="PROSITE" id="PS50221">
    <property type="entry name" value="GAIN_B"/>
    <property type="match status" value="1"/>
</dbReference>
<feature type="transmembrane region" description="Helical" evidence="7">
    <location>
        <begin position="894"/>
        <end position="915"/>
    </location>
</feature>
<dbReference type="OrthoDB" id="5967113at2759"/>
<dbReference type="PROSITE" id="PS50041">
    <property type="entry name" value="C_TYPE_LECTIN_2"/>
    <property type="match status" value="1"/>
</dbReference>
<organism evidence="11 12">
    <name type="scientific">Trichoplax adhaerens</name>
    <name type="common">Trichoplax reptans</name>
    <dbReference type="NCBI Taxonomy" id="10228"/>
    <lineage>
        <taxon>Eukaryota</taxon>
        <taxon>Metazoa</taxon>
        <taxon>Placozoa</taxon>
        <taxon>Uniplacotomia</taxon>
        <taxon>Trichoplacea</taxon>
        <taxon>Trichoplacidae</taxon>
        <taxon>Trichoplax</taxon>
    </lineage>
</organism>
<evidence type="ECO:0000256" key="7">
    <source>
        <dbReference type="SAM" id="Phobius"/>
    </source>
</evidence>
<dbReference type="InterPro" id="IPR016187">
    <property type="entry name" value="CTDL_fold"/>
</dbReference>
<dbReference type="GO" id="GO:0005886">
    <property type="term" value="C:plasma membrane"/>
    <property type="evidence" value="ECO:0000318"/>
    <property type="project" value="GO_Central"/>
</dbReference>
<comment type="subcellular location">
    <subcellularLocation>
        <location evidence="1">Membrane</location>
        <topology evidence="1">Multi-pass membrane protein</topology>
    </subcellularLocation>
</comment>
<feature type="transmembrane region" description="Helical" evidence="7">
    <location>
        <begin position="1079"/>
        <end position="1102"/>
    </location>
</feature>
<dbReference type="Pfam" id="PF00059">
    <property type="entry name" value="Lectin_C"/>
    <property type="match status" value="1"/>
</dbReference>
<dbReference type="SUPFAM" id="SSF56436">
    <property type="entry name" value="C-type lectin-like"/>
    <property type="match status" value="1"/>
</dbReference>
<evidence type="ECO:0000313" key="12">
    <source>
        <dbReference type="Proteomes" id="UP000009022"/>
    </source>
</evidence>
<dbReference type="OMA" id="NSMIANT"/>
<feature type="transmembrane region" description="Helical" evidence="7">
    <location>
        <begin position="995"/>
        <end position="1017"/>
    </location>
</feature>
<dbReference type="InterPro" id="IPR046338">
    <property type="entry name" value="GAIN_dom_sf"/>
</dbReference>
<dbReference type="InterPro" id="IPR016186">
    <property type="entry name" value="C-type_lectin-like/link_sf"/>
</dbReference>
<feature type="domain" description="C-type lectin" evidence="8">
    <location>
        <begin position="25"/>
        <end position="147"/>
    </location>
</feature>
<dbReference type="FunFam" id="3.10.100.10:FF:000111">
    <property type="entry name" value="Adhesion G protein-coupled receptor L3"/>
    <property type="match status" value="1"/>
</dbReference>
<dbReference type="InterPro" id="IPR001304">
    <property type="entry name" value="C-type_lectin-like"/>
</dbReference>
<dbReference type="Pfam" id="PF00002">
    <property type="entry name" value="7tm_2"/>
    <property type="match status" value="1"/>
</dbReference>
<evidence type="ECO:0000259" key="10">
    <source>
        <dbReference type="PROSITE" id="PS50261"/>
    </source>
</evidence>
<dbReference type="eggNOG" id="KOG4193">
    <property type="taxonomic scope" value="Eukaryota"/>
</dbReference>
<dbReference type="HOGENOM" id="CLU_283765_0_0_1"/>
<dbReference type="Proteomes" id="UP000009022">
    <property type="component" value="Unassembled WGS sequence"/>
</dbReference>
<keyword evidence="4 7" id="KW-0472">Membrane</keyword>
<dbReference type="InterPro" id="IPR017981">
    <property type="entry name" value="GPCR_2-like_7TM"/>
</dbReference>
<dbReference type="Pfam" id="PF01825">
    <property type="entry name" value="GPS"/>
    <property type="match status" value="1"/>
</dbReference>
<dbReference type="CTD" id="6757446"/>
<dbReference type="GeneID" id="6757446"/>
<keyword evidence="5" id="KW-1015">Disulfide bond</keyword>
<dbReference type="InterPro" id="IPR018378">
    <property type="entry name" value="C-type_lectin_CS"/>
</dbReference>
<dbReference type="GO" id="GO:0007166">
    <property type="term" value="P:cell surface receptor signaling pathway"/>
    <property type="evidence" value="ECO:0007669"/>
    <property type="project" value="InterPro"/>
</dbReference>
<dbReference type="Gene3D" id="1.20.1070.10">
    <property type="entry name" value="Rhodopsin 7-helix transmembrane proteins"/>
    <property type="match status" value="1"/>
</dbReference>
<feature type="domain" description="G-protein coupled receptors family 2 profile 2" evidence="10">
    <location>
        <begin position="892"/>
        <end position="1132"/>
    </location>
</feature>
<evidence type="ECO:0000256" key="6">
    <source>
        <dbReference type="SAM" id="MobiDB-lite"/>
    </source>
</evidence>
<dbReference type="PROSITE" id="PS50261">
    <property type="entry name" value="G_PROTEIN_RECEP_F2_4"/>
    <property type="match status" value="1"/>
</dbReference>
<dbReference type="FunFam" id="1.20.1070.10:FF:000641">
    <property type="entry name" value="Adhesion G protein-coupled receptor L3"/>
    <property type="match status" value="1"/>
</dbReference>
<dbReference type="InterPro" id="IPR000832">
    <property type="entry name" value="GPCR_2_secretin-like"/>
</dbReference>
<dbReference type="KEGG" id="tad:TRIADDRAFT_60120"/>
<sequence>MVYILCITLRIAIAQEECADGWTEISNRCFKSFTNVESFEDARIACQAFPCGDLAADNTSTIHDNLKGILQHNILYWIGLKDIVGNNQIDDYRWLSNGKSVTSGPDYWANSYPKHENKRCVHARSLPSNKFQWRNSDCSDTYRYICQRPISIVCSSSSATLSTTSVVSDTSSGEISPSVVISTSSKDGIISTATTTTINEMGNSMIANTTSDSQLLTSSSNLDFVFSSTQSEGLLESSTIIMHNDLNLDLSSSLITSSTLAIDNTANIISTKSTVIGSEKYSNIYDQSISSSPWTLGNSPILVMSTLSQMELMTSTPNKSHISASIIENPSTIIVTDPISIANASVSDTEKAANHHLQSSSNLIMYSISSVISVTTTTNDEKLMFTFSSLNDELSFRSTSSSFNLTLSRQENVSVSSLISPIYPDFSLTISRQGNPSTLSLSDRTSSDFSLVSSTQKSPLTSLLSSSTISSFSPTLNRQENPSTSSLSNQNSSGFSLTKSKHENPVTSSLSGPTSSGVSPTLSRQENPTTPSLSSYISSGFSLALSRQENPSTSSLKGHTSSCFSFTSSRQENPSILPVSVYRKTSDAYGYFSSHVSVDLLNHSGSLSSPAMLPSGYSSEFPAVTASTVFNPSPSLDNGNSVASGFMTNNTLKEIQVANDQFIANITKGVDKRLGSVLKQIDHYDAVLAKQINQANITTRLTLSTPNSGKVGKGNKNCNYEPAFIALAQVGDELIAYTISVSDTTPIINLVLSLSNESEAEVRIPRSIFLFSSQADTVTVVVRSYRAEESWTKNNTDETSSSIISNILSCSMYPLQDKNFTLPVHFYLKIRYRKLHPPYRCVYWENTQWSQYGTDLIGYNSSTVHCTTIHFTSFAVLMQGSKALTGPHDTYLRYITYIGYSISLFALLMMIIILISSRKLHAVKNFIHLNLAIAMVICISGFLAGMNAASLPLICTIIAITLHFFYLASLMWMMMEAILLLHKISSVRKNMDPNLRWVYFIFGWAPPAIVVSVSASTGIDAYRNRDYCWIRNATTQMWFFVGPIIFIVAWNVVVVVTAIRSLFSIKAVVRKSEIQKFKVGIKAVTSLVFLFGISWIFGILYYATNHIVLAYLFTILNCPQGLLIFYFHCFQDREMQDYMRKKFKLGSMIFPTRSTGDCSRDIRLENTRSSRTAKISVRPISQDNACYECRDIGRCSFSHNKTAAIRKDSSNRCSRRIVSNYI</sequence>
<dbReference type="CDD" id="cd15040">
    <property type="entry name" value="7tmB2_Adhesion"/>
    <property type="match status" value="1"/>
</dbReference>
<feature type="compositionally biased region" description="Low complexity" evidence="6">
    <location>
        <begin position="505"/>
        <end position="523"/>
    </location>
</feature>
<evidence type="ECO:0000259" key="9">
    <source>
        <dbReference type="PROSITE" id="PS50221"/>
    </source>
</evidence>
<feature type="domain" description="GAIN-B" evidence="9">
    <location>
        <begin position="740"/>
        <end position="884"/>
    </location>
</feature>
<feature type="transmembrane region" description="Helical" evidence="7">
    <location>
        <begin position="1108"/>
        <end position="1130"/>
    </location>
</feature>
<evidence type="ECO:0008006" key="13">
    <source>
        <dbReference type="Google" id="ProtNLM"/>
    </source>
</evidence>
<reference evidence="11 12" key="1">
    <citation type="journal article" date="2008" name="Nature">
        <title>The Trichoplax genome and the nature of placozoans.</title>
        <authorList>
            <person name="Srivastava M."/>
            <person name="Begovic E."/>
            <person name="Chapman J."/>
            <person name="Putnam N.H."/>
            <person name="Hellsten U."/>
            <person name="Kawashima T."/>
            <person name="Kuo A."/>
            <person name="Mitros T."/>
            <person name="Salamov A."/>
            <person name="Carpenter M.L."/>
            <person name="Signorovitch A.Y."/>
            <person name="Moreno M.A."/>
            <person name="Kamm K."/>
            <person name="Grimwood J."/>
            <person name="Schmutz J."/>
            <person name="Shapiro H."/>
            <person name="Grigoriev I.V."/>
            <person name="Buss L.W."/>
            <person name="Schierwater B."/>
            <person name="Dellaporta S.L."/>
            <person name="Rokhsar D.S."/>
        </authorList>
    </citation>
    <scope>NUCLEOTIDE SEQUENCE [LARGE SCALE GENOMIC DNA]</scope>
    <source>
        <strain evidence="11 12">Grell-BS-1999</strain>
    </source>
</reference>
<feature type="transmembrane region" description="Helical" evidence="7">
    <location>
        <begin position="1037"/>
        <end position="1059"/>
    </location>
</feature>
<dbReference type="SMART" id="SM00303">
    <property type="entry name" value="GPS"/>
    <property type="match status" value="1"/>
</dbReference>
<dbReference type="FunFam" id="2.60.220.50:FF:000043">
    <property type="entry name" value="Adhesion G protein-coupled receptor L3"/>
    <property type="match status" value="1"/>
</dbReference>
<protein>
    <recommendedName>
        <fullName evidence="13">G-protein coupled receptors family 2 profile 2 domain-containing protein</fullName>
    </recommendedName>
</protein>
<dbReference type="EMBL" id="DS985254">
    <property type="protein sequence ID" value="EDV21266.1"/>
    <property type="molecule type" value="Genomic_DNA"/>
</dbReference>
<feature type="compositionally biased region" description="Low complexity" evidence="6">
    <location>
        <begin position="466"/>
        <end position="496"/>
    </location>
</feature>
<evidence type="ECO:0000256" key="1">
    <source>
        <dbReference type="ARBA" id="ARBA00004141"/>
    </source>
</evidence>
<dbReference type="Gene3D" id="2.60.220.50">
    <property type="match status" value="1"/>
</dbReference>
<dbReference type="RefSeq" id="XP_002116233.1">
    <property type="nucleotide sequence ID" value="XM_002116197.1"/>
</dbReference>
<keyword evidence="12" id="KW-1185">Reference proteome</keyword>
<dbReference type="PANTHER" id="PTHR12011:SF347">
    <property type="entry name" value="FI21270P1-RELATED"/>
    <property type="match status" value="1"/>
</dbReference>
<evidence type="ECO:0000313" key="11">
    <source>
        <dbReference type="EMBL" id="EDV21266.1"/>
    </source>
</evidence>
<evidence type="ECO:0000256" key="5">
    <source>
        <dbReference type="ARBA" id="ARBA00023157"/>
    </source>
</evidence>
<evidence type="ECO:0000256" key="2">
    <source>
        <dbReference type="ARBA" id="ARBA00022692"/>
    </source>
</evidence>
<feature type="transmembrane region" description="Helical" evidence="7">
    <location>
        <begin position="927"/>
        <end position="945"/>
    </location>
</feature>
<dbReference type="Gene3D" id="3.10.100.10">
    <property type="entry name" value="Mannose-Binding Protein A, subunit A"/>
    <property type="match status" value="1"/>
</dbReference>
<dbReference type="PANTHER" id="PTHR12011">
    <property type="entry name" value="ADHESION G-PROTEIN COUPLED RECEPTOR"/>
    <property type="match status" value="1"/>
</dbReference>
<feature type="transmembrane region" description="Helical" evidence="7">
    <location>
        <begin position="951"/>
        <end position="974"/>
    </location>
</feature>